<gene>
    <name evidence="2" type="ORF">WMQ36_24620</name>
</gene>
<protein>
    <submittedName>
        <fullName evidence="2">Helix-turn-helix transcriptional regulator</fullName>
    </submittedName>
</protein>
<evidence type="ECO:0000313" key="2">
    <source>
        <dbReference type="EMBL" id="MEQ2428149.1"/>
    </source>
</evidence>
<accession>A0ABV1DCN9</accession>
<dbReference type="InterPro" id="IPR001387">
    <property type="entry name" value="Cro/C1-type_HTH"/>
</dbReference>
<sequence>MRKHRKSKCMTQEEMAVRLGVTAPVANKWERGHG</sequence>
<reference evidence="2 3" key="1">
    <citation type="submission" date="2024-03" db="EMBL/GenBank/DDBJ databases">
        <title>Human intestinal bacterial collection.</title>
        <authorList>
            <person name="Pauvert C."/>
            <person name="Hitch T.C.A."/>
            <person name="Clavel T."/>
        </authorList>
    </citation>
    <scope>NUCLEOTIDE SEQUENCE [LARGE SCALE GENOMIC DNA]</scope>
    <source>
        <strain evidence="2 3">CLA-SR-H021</strain>
    </source>
</reference>
<evidence type="ECO:0000259" key="1">
    <source>
        <dbReference type="PROSITE" id="PS50943"/>
    </source>
</evidence>
<dbReference type="InterPro" id="IPR010982">
    <property type="entry name" value="Lambda_DNA-bd_dom_sf"/>
</dbReference>
<dbReference type="EMBL" id="JBBMFM010000155">
    <property type="protein sequence ID" value="MEQ2428149.1"/>
    <property type="molecule type" value="Genomic_DNA"/>
</dbReference>
<dbReference type="Gene3D" id="1.10.260.40">
    <property type="entry name" value="lambda repressor-like DNA-binding domains"/>
    <property type="match status" value="1"/>
</dbReference>
<comment type="caution">
    <text evidence="2">The sequence shown here is derived from an EMBL/GenBank/DDBJ whole genome shotgun (WGS) entry which is preliminary data.</text>
</comment>
<dbReference type="SUPFAM" id="SSF47413">
    <property type="entry name" value="lambda repressor-like DNA-binding domains"/>
    <property type="match status" value="1"/>
</dbReference>
<dbReference type="PROSITE" id="PS50943">
    <property type="entry name" value="HTH_CROC1"/>
    <property type="match status" value="1"/>
</dbReference>
<evidence type="ECO:0000313" key="3">
    <source>
        <dbReference type="Proteomes" id="UP001454086"/>
    </source>
</evidence>
<dbReference type="Proteomes" id="UP001454086">
    <property type="component" value="Unassembled WGS sequence"/>
</dbReference>
<name>A0ABV1DCN9_9FIRM</name>
<dbReference type="Pfam" id="PF01381">
    <property type="entry name" value="HTH_3"/>
    <property type="match status" value="1"/>
</dbReference>
<keyword evidence="3" id="KW-1185">Reference proteome</keyword>
<proteinExistence type="predicted"/>
<feature type="domain" description="HTH cro/C1-type" evidence="1">
    <location>
        <begin position="1"/>
        <end position="32"/>
    </location>
</feature>
<dbReference type="RefSeq" id="WP_349118666.1">
    <property type="nucleotide sequence ID" value="NZ_JBBMFM010000155.1"/>
</dbReference>
<dbReference type="CDD" id="cd00093">
    <property type="entry name" value="HTH_XRE"/>
    <property type="match status" value="1"/>
</dbReference>
<organism evidence="2 3">
    <name type="scientific">Enterocloster hominis</name>
    <name type="common">ex Hitch et al. 2024</name>
    <dbReference type="NCBI Taxonomy" id="1917870"/>
    <lineage>
        <taxon>Bacteria</taxon>
        <taxon>Bacillati</taxon>
        <taxon>Bacillota</taxon>
        <taxon>Clostridia</taxon>
        <taxon>Lachnospirales</taxon>
        <taxon>Lachnospiraceae</taxon>
        <taxon>Enterocloster</taxon>
    </lineage>
</organism>